<dbReference type="Proteomes" id="UP000229366">
    <property type="component" value="Unassembled WGS sequence"/>
</dbReference>
<organism evidence="3 4">
    <name type="scientific">Polynucleobacter brandtiae</name>
    <dbReference type="NCBI Taxonomy" id="1938816"/>
    <lineage>
        <taxon>Bacteria</taxon>
        <taxon>Pseudomonadati</taxon>
        <taxon>Pseudomonadota</taxon>
        <taxon>Betaproteobacteria</taxon>
        <taxon>Burkholderiales</taxon>
        <taxon>Burkholderiaceae</taxon>
        <taxon>Polynucleobacter</taxon>
    </lineage>
</organism>
<feature type="signal peptide" evidence="1">
    <location>
        <begin position="1"/>
        <end position="24"/>
    </location>
</feature>
<dbReference type="GO" id="GO:0016853">
    <property type="term" value="F:isomerase activity"/>
    <property type="evidence" value="ECO:0007669"/>
    <property type="project" value="UniProtKB-KW"/>
</dbReference>
<evidence type="ECO:0000259" key="2">
    <source>
        <dbReference type="Pfam" id="PF16036"/>
    </source>
</evidence>
<keyword evidence="4" id="KW-1185">Reference proteome</keyword>
<keyword evidence="3" id="KW-0413">Isomerase</keyword>
<evidence type="ECO:0000256" key="1">
    <source>
        <dbReference type="SAM" id="SignalP"/>
    </source>
</evidence>
<keyword evidence="1" id="KW-0732">Signal</keyword>
<feature type="domain" description="Chalcone isomerase" evidence="2">
    <location>
        <begin position="40"/>
        <end position="172"/>
    </location>
</feature>
<accession>A0A2M8VZN1</accession>
<dbReference type="EMBL" id="PGTX01000001">
    <property type="protein sequence ID" value="PJI83315.1"/>
    <property type="molecule type" value="Genomic_DNA"/>
</dbReference>
<proteinExistence type="predicted"/>
<name>A0A2M8VZN1_9BURK</name>
<dbReference type="InterPro" id="IPR016087">
    <property type="entry name" value="Chalcone_isomerase"/>
</dbReference>
<reference evidence="3 4" key="1">
    <citation type="submission" date="2017-11" db="EMBL/GenBank/DDBJ databases">
        <title>Genomic Encyclopedia of Type Strains, Phase III (KMG-III): the genomes of soil and plant-associated and newly described type strains.</title>
        <authorList>
            <person name="Whitman W."/>
        </authorList>
    </citation>
    <scope>NUCLEOTIDE SEQUENCE [LARGE SCALE GENOMIC DNA]</scope>
    <source>
        <strain evidence="3 4">UB-Domo-W1</strain>
    </source>
</reference>
<dbReference type="RefSeq" id="WP_232725915.1">
    <property type="nucleotide sequence ID" value="NZ_CBCSBW010000001.1"/>
</dbReference>
<gene>
    <name evidence="3" type="ORF">B0G85_0712</name>
</gene>
<dbReference type="AlphaFoldDB" id="A0A2M8VZN1"/>
<evidence type="ECO:0000313" key="3">
    <source>
        <dbReference type="EMBL" id="PJI83315.1"/>
    </source>
</evidence>
<protein>
    <submittedName>
        <fullName evidence="3">Chalcone isomerase-like protein</fullName>
    </submittedName>
</protein>
<comment type="caution">
    <text evidence="3">The sequence shown here is derived from an EMBL/GenBank/DDBJ whole genome shotgun (WGS) entry which is preliminary data.</text>
</comment>
<dbReference type="Pfam" id="PF16036">
    <property type="entry name" value="Chalcone_3"/>
    <property type="match status" value="1"/>
</dbReference>
<feature type="chain" id="PRO_5014883275" evidence="1">
    <location>
        <begin position="25"/>
        <end position="184"/>
    </location>
</feature>
<evidence type="ECO:0000313" key="4">
    <source>
        <dbReference type="Proteomes" id="UP000229366"/>
    </source>
</evidence>
<sequence length="184" mass="19811">MQIFLQRMASLLLALSVVVPHSFAGEAAHIESAISQAQTQGSGRLNFWGLHVYDATLYRSSAKDSSEFALDIQYQKSFKGTAIASRTVDEMKNIGIPEAQASAWGKELAAVLPNIESGQSLTAVYTPKQGTIFFHDGKKIAQIAGVDFSKAFFGIWLDSKTSVPKLRTELLGKGCPPTLISGAC</sequence>